<evidence type="ECO:0000256" key="1">
    <source>
        <dbReference type="ARBA" id="ARBA00022723"/>
    </source>
</evidence>
<evidence type="ECO:0000313" key="3">
    <source>
        <dbReference type="EMBL" id="JAS09131.1"/>
    </source>
</evidence>
<evidence type="ECO:0000313" key="6">
    <source>
        <dbReference type="EMBL" id="JAS26594.1"/>
    </source>
</evidence>
<dbReference type="Pfam" id="PF03328">
    <property type="entry name" value="HpcH_HpaI"/>
    <property type="match status" value="1"/>
</dbReference>
<dbReference type="GO" id="GO:0047777">
    <property type="term" value="F:(S)-citramalyl-CoA lyase activity"/>
    <property type="evidence" value="ECO:0007669"/>
    <property type="project" value="TreeGrafter"/>
</dbReference>
<dbReference type="Gene3D" id="3.20.20.60">
    <property type="entry name" value="Phosphoenolpyruvate-binding domains"/>
    <property type="match status" value="1"/>
</dbReference>
<dbReference type="GO" id="GO:0106064">
    <property type="term" value="P:regulation of cobalamin metabolic process"/>
    <property type="evidence" value="ECO:0007669"/>
    <property type="project" value="TreeGrafter"/>
</dbReference>
<protein>
    <recommendedName>
        <fullName evidence="2">HpcH/HpaI aldolase/citrate lyase domain-containing protein</fullName>
    </recommendedName>
</protein>
<proteinExistence type="predicted"/>
<dbReference type="InterPro" id="IPR040186">
    <property type="entry name" value="Citramalyl-CoA_lyase"/>
</dbReference>
<feature type="non-terminal residue" evidence="4">
    <location>
        <position position="180"/>
    </location>
</feature>
<keyword evidence="1" id="KW-0479">Metal-binding</keyword>
<evidence type="ECO:0000259" key="2">
    <source>
        <dbReference type="Pfam" id="PF03328"/>
    </source>
</evidence>
<gene>
    <name evidence="6" type="ORF">g.31019</name>
    <name evidence="3" type="ORF">g.31021</name>
    <name evidence="5" type="ORF">g.31030</name>
    <name evidence="4" type="ORF">g.31038</name>
</gene>
<dbReference type="GO" id="GO:0046872">
    <property type="term" value="F:metal ion binding"/>
    <property type="evidence" value="ECO:0007669"/>
    <property type="project" value="UniProtKB-KW"/>
</dbReference>
<dbReference type="PANTHER" id="PTHR11105">
    <property type="entry name" value="CITRATE LYASE SUBUNIT BETA-RELATED"/>
    <property type="match status" value="1"/>
</dbReference>
<dbReference type="EMBL" id="GEDC01028167">
    <property type="protein sequence ID" value="JAS09131.1"/>
    <property type="molecule type" value="Transcribed_RNA"/>
</dbReference>
<sequence length="180" mass="20390">MTIFIRLNLLIRPNRSRLLQFCTEHSFHEKKIEMANVNDDSLRRAMMYCPGNDLRKIKKALSSNADCIVLDCEDGVAVNKKKDARETIRNIFKEGNIPTRPEVCVRVNSVGSGICEDDLIAILTAGNLPKTILLPKVESEEQLIWFNEKLSKNLPGKSKINLIMFAESAQSIMNLQQICQ</sequence>
<name>A0A1B6C8X1_9HEMI</name>
<dbReference type="PANTHER" id="PTHR11105:SF0">
    <property type="entry name" value="CITRAMALYL-COA LYASE, MITOCHONDRIAL"/>
    <property type="match status" value="1"/>
</dbReference>
<dbReference type="EMBL" id="GEDC01012744">
    <property type="protein sequence ID" value="JAS24554.1"/>
    <property type="molecule type" value="Transcribed_RNA"/>
</dbReference>
<dbReference type="InterPro" id="IPR040442">
    <property type="entry name" value="Pyrv_kinase-like_dom_sf"/>
</dbReference>
<organism evidence="4">
    <name type="scientific">Clastoptera arizonana</name>
    <name type="common">Arizona spittle bug</name>
    <dbReference type="NCBI Taxonomy" id="38151"/>
    <lineage>
        <taxon>Eukaryota</taxon>
        <taxon>Metazoa</taxon>
        <taxon>Ecdysozoa</taxon>
        <taxon>Arthropoda</taxon>
        <taxon>Hexapoda</taxon>
        <taxon>Insecta</taxon>
        <taxon>Pterygota</taxon>
        <taxon>Neoptera</taxon>
        <taxon>Paraneoptera</taxon>
        <taxon>Hemiptera</taxon>
        <taxon>Auchenorrhyncha</taxon>
        <taxon>Cercopoidea</taxon>
        <taxon>Clastopteridae</taxon>
        <taxon>Clastoptera</taxon>
    </lineage>
</organism>
<dbReference type="AlphaFoldDB" id="A0A1B6C8X1"/>
<dbReference type="EMBL" id="GEDC01027593">
    <property type="protein sequence ID" value="JAS09705.1"/>
    <property type="molecule type" value="Transcribed_RNA"/>
</dbReference>
<dbReference type="SUPFAM" id="SSF51621">
    <property type="entry name" value="Phosphoenolpyruvate/pyruvate domain"/>
    <property type="match status" value="1"/>
</dbReference>
<evidence type="ECO:0000313" key="5">
    <source>
        <dbReference type="EMBL" id="JAS24554.1"/>
    </source>
</evidence>
<dbReference type="InterPro" id="IPR015813">
    <property type="entry name" value="Pyrv/PenolPyrv_kinase-like_dom"/>
</dbReference>
<reference evidence="4" key="1">
    <citation type="submission" date="2015-12" db="EMBL/GenBank/DDBJ databases">
        <title>De novo transcriptome assembly of four potential Pierce s Disease insect vectors from Arizona vineyards.</title>
        <authorList>
            <person name="Tassone E.E."/>
        </authorList>
    </citation>
    <scope>NUCLEOTIDE SEQUENCE</scope>
</reference>
<feature type="domain" description="HpcH/HpaI aldolase/citrate lyase" evidence="2">
    <location>
        <begin position="44"/>
        <end position="179"/>
    </location>
</feature>
<accession>A0A1B6C8X1</accession>
<dbReference type="EMBL" id="GEDC01010704">
    <property type="protein sequence ID" value="JAS26594.1"/>
    <property type="molecule type" value="Transcribed_RNA"/>
</dbReference>
<dbReference type="InterPro" id="IPR005000">
    <property type="entry name" value="Aldolase/citrate-lyase_domain"/>
</dbReference>
<evidence type="ECO:0000313" key="4">
    <source>
        <dbReference type="EMBL" id="JAS09705.1"/>
    </source>
</evidence>